<protein>
    <submittedName>
        <fullName evidence="5">Lysosomal trafficking regulator lyst</fullName>
    </submittedName>
</protein>
<dbReference type="AlphaFoldDB" id="A0A0R3QWP9"/>
<evidence type="ECO:0000259" key="2">
    <source>
        <dbReference type="PROSITE" id="PS51783"/>
    </source>
</evidence>
<dbReference type="SUPFAM" id="SSF81837">
    <property type="entry name" value="BEACH domain"/>
    <property type="match status" value="1"/>
</dbReference>
<keyword evidence="4" id="KW-1185">Reference proteome</keyword>
<dbReference type="InterPro" id="IPR050865">
    <property type="entry name" value="BEACH_Domain"/>
</dbReference>
<reference evidence="3 4" key="2">
    <citation type="submission" date="2018-11" db="EMBL/GenBank/DDBJ databases">
        <authorList>
            <consortium name="Pathogen Informatics"/>
        </authorList>
    </citation>
    <scope>NUCLEOTIDE SEQUENCE [LARGE SCALE GENOMIC DNA]</scope>
</reference>
<dbReference type="InterPro" id="IPR036372">
    <property type="entry name" value="BEACH_dom_sf"/>
</dbReference>
<name>A0A0R3QWP9_9BILA</name>
<feature type="domain" description="BEACH-type PH" evidence="2">
    <location>
        <begin position="186"/>
        <end position="289"/>
    </location>
</feature>
<dbReference type="InterPro" id="IPR011993">
    <property type="entry name" value="PH-like_dom_sf"/>
</dbReference>
<dbReference type="PROSITE" id="PS50197">
    <property type="entry name" value="BEACH"/>
    <property type="match status" value="1"/>
</dbReference>
<dbReference type="Gene3D" id="2.30.29.30">
    <property type="entry name" value="Pleckstrin-homology domain (PH domain)/Phosphotyrosine-binding domain (PTB)"/>
    <property type="match status" value="1"/>
</dbReference>
<feature type="domain" description="BEACH" evidence="1">
    <location>
        <begin position="296"/>
        <end position="512"/>
    </location>
</feature>
<dbReference type="InterPro" id="IPR000409">
    <property type="entry name" value="BEACH_dom"/>
</dbReference>
<dbReference type="CDD" id="cd01201">
    <property type="entry name" value="PH_BEACH"/>
    <property type="match status" value="1"/>
</dbReference>
<dbReference type="STRING" id="42155.A0A0R3QWP9"/>
<dbReference type="PANTHER" id="PTHR13743">
    <property type="entry name" value="BEIGE/BEACH-RELATED"/>
    <property type="match status" value="1"/>
</dbReference>
<evidence type="ECO:0000259" key="1">
    <source>
        <dbReference type="PROSITE" id="PS50197"/>
    </source>
</evidence>
<dbReference type="InterPro" id="IPR023362">
    <property type="entry name" value="PH-BEACH_dom"/>
</dbReference>
<gene>
    <name evidence="3" type="ORF">BTMF_LOCUS10185</name>
</gene>
<dbReference type="PANTHER" id="PTHR13743:SF86">
    <property type="entry name" value="LYSOSOMAL-TRAFFICKING REGULATOR"/>
    <property type="match status" value="1"/>
</dbReference>
<dbReference type="WBParaSite" id="BTMF_0001215701-mRNA-1">
    <property type="protein sequence ID" value="BTMF_0001215701-mRNA-1"/>
    <property type="gene ID" value="BTMF_0001215701"/>
</dbReference>
<evidence type="ECO:0000313" key="3">
    <source>
        <dbReference type="EMBL" id="VDO34607.1"/>
    </source>
</evidence>
<dbReference type="SMART" id="SM01026">
    <property type="entry name" value="Beach"/>
    <property type="match status" value="1"/>
</dbReference>
<proteinExistence type="predicted"/>
<evidence type="ECO:0000313" key="4">
    <source>
        <dbReference type="Proteomes" id="UP000280834"/>
    </source>
</evidence>
<dbReference type="SUPFAM" id="SSF50729">
    <property type="entry name" value="PH domain-like"/>
    <property type="match status" value="1"/>
</dbReference>
<dbReference type="Pfam" id="PF14844">
    <property type="entry name" value="PH_BEACH"/>
    <property type="match status" value="1"/>
</dbReference>
<dbReference type="CDD" id="cd06071">
    <property type="entry name" value="Beach"/>
    <property type="match status" value="1"/>
</dbReference>
<evidence type="ECO:0000313" key="5">
    <source>
        <dbReference type="WBParaSite" id="BTMF_0001215701-mRNA-1"/>
    </source>
</evidence>
<dbReference type="Pfam" id="PF02138">
    <property type="entry name" value="Beach"/>
    <property type="match status" value="1"/>
</dbReference>
<reference evidence="5" key="1">
    <citation type="submission" date="2017-02" db="UniProtKB">
        <authorList>
            <consortium name="WormBaseParasite"/>
        </authorList>
    </citation>
    <scope>IDENTIFICATION</scope>
</reference>
<sequence length="512" mass="59874">MSLNMDESLAIHGYLEYRNKFLTRVQQRAIRFIVEEKQQTKIRSEVAMQMTCRVVEDQNLLRKNFMKTCRESELKNMAANVFLDGLLTELCHPEGLFYDAESWPSSWALDPTEGPNRERRRLMPSHLSFDIKFLRPQSINKIKKRKKSPPLFHLLRLVYTPNSCDYFLQSDLRGNINELSLEDGLVPGERIILSLSAVVVRSTVESSGEILAGDKRFYFHSDYTRSVQKRLSRTNTLFIRWSYGDLVEIYKRHHLLKDTALEIFLSDGQTYLIVFEDQAKRDQFGLQILSSDLCKLSSFSNVSVQSATQLWREGAITNFEYLMQLNKLAGRSYNDLMQYPVFPFVLSDYKSTVLDLTNPISFRDLSRPMAIQDKRLEKHYLRKYSYLAREEVQAVSGCGSPFMFGPYHYGSHYSNIGIVAHYLVRLPPFTDIALEYQDNNFDIADRLFNSIETTWRLASFDSTTDFKELIPEFFYLPDFLMNKENLNLGMRQNGDIVDDVILPKWYQIYYKF</sequence>
<dbReference type="EMBL" id="UZAG01017417">
    <property type="protein sequence ID" value="VDO34607.1"/>
    <property type="molecule type" value="Genomic_DNA"/>
</dbReference>
<accession>A0A0R3QWP9</accession>
<organism evidence="5">
    <name type="scientific">Brugia timori</name>
    <dbReference type="NCBI Taxonomy" id="42155"/>
    <lineage>
        <taxon>Eukaryota</taxon>
        <taxon>Metazoa</taxon>
        <taxon>Ecdysozoa</taxon>
        <taxon>Nematoda</taxon>
        <taxon>Chromadorea</taxon>
        <taxon>Rhabditida</taxon>
        <taxon>Spirurina</taxon>
        <taxon>Spiruromorpha</taxon>
        <taxon>Filarioidea</taxon>
        <taxon>Onchocercidae</taxon>
        <taxon>Brugia</taxon>
    </lineage>
</organism>
<dbReference type="Gene3D" id="1.10.1540.10">
    <property type="entry name" value="BEACH domain"/>
    <property type="match status" value="1"/>
</dbReference>
<dbReference type="PROSITE" id="PS51783">
    <property type="entry name" value="PH_BEACH"/>
    <property type="match status" value="1"/>
</dbReference>
<dbReference type="Proteomes" id="UP000280834">
    <property type="component" value="Unassembled WGS sequence"/>
</dbReference>